<feature type="non-terminal residue" evidence="1">
    <location>
        <position position="1"/>
    </location>
</feature>
<dbReference type="EMBL" id="RCTJ01000124">
    <property type="protein sequence ID" value="RLQ12823.1"/>
    <property type="molecule type" value="Genomic_DNA"/>
</dbReference>
<dbReference type="Proteomes" id="UP000266922">
    <property type="component" value="Unassembled WGS sequence"/>
</dbReference>
<name>A0A3L7D9E4_GEOSE</name>
<dbReference type="RefSeq" id="WP_220699897.1">
    <property type="nucleotide sequence ID" value="NZ_RCTI01000245.1"/>
</dbReference>
<accession>A0A3L7D9E4</accession>
<evidence type="ECO:0000313" key="2">
    <source>
        <dbReference type="Proteomes" id="UP000266922"/>
    </source>
</evidence>
<organism evidence="1 2">
    <name type="scientific">Geobacillus stearothermophilus</name>
    <name type="common">Bacillus stearothermophilus</name>
    <dbReference type="NCBI Taxonomy" id="1422"/>
    <lineage>
        <taxon>Bacteria</taxon>
        <taxon>Bacillati</taxon>
        <taxon>Bacillota</taxon>
        <taxon>Bacilli</taxon>
        <taxon>Bacillales</taxon>
        <taxon>Anoxybacillaceae</taxon>
        <taxon>Geobacillus</taxon>
    </lineage>
</organism>
<gene>
    <name evidence="1" type="ORF">D9548_15520</name>
</gene>
<dbReference type="AlphaFoldDB" id="A0A3L7D9E4"/>
<reference evidence="1 2" key="1">
    <citation type="submission" date="2018-10" db="EMBL/GenBank/DDBJ databases">
        <title>Geobacillus stearothermophilus in processing lines of powdered infant formula.</title>
        <authorList>
            <person name="Rhee M.S."/>
            <person name="Choi I.-G."/>
            <person name="Cho T.J."/>
            <person name="Park B."/>
        </authorList>
    </citation>
    <scope>NUCLEOTIDE SEQUENCE [LARGE SCALE GENOMIC DNA]</scope>
    <source>
        <strain evidence="1 2">FHS-PPGT130</strain>
    </source>
</reference>
<evidence type="ECO:0000313" key="1">
    <source>
        <dbReference type="EMBL" id="RLQ12823.1"/>
    </source>
</evidence>
<sequence length="85" mass="9728">SKMKVLLHGDSPFEWQVALSFYRRSASKGYFYACSSLSSTTGYTIFNQKNIAPSHKIKNRSSLAVKADYFFPKIAGLKFPRRTFH</sequence>
<comment type="caution">
    <text evidence="1">The sequence shown here is derived from an EMBL/GenBank/DDBJ whole genome shotgun (WGS) entry which is preliminary data.</text>
</comment>
<proteinExistence type="predicted"/>
<protein>
    <submittedName>
        <fullName evidence="1">Uncharacterized protein</fullName>
    </submittedName>
</protein>